<accession>A0A8H8CF41</accession>
<dbReference type="Pfam" id="PF01753">
    <property type="entry name" value="zf-MYND"/>
    <property type="match status" value="1"/>
</dbReference>
<protein>
    <recommendedName>
        <fullName evidence="5">MYND-type domain-containing protein</fullName>
    </recommendedName>
</protein>
<keyword evidence="1" id="KW-0479">Metal-binding</keyword>
<evidence type="ECO:0000256" key="3">
    <source>
        <dbReference type="ARBA" id="ARBA00022833"/>
    </source>
</evidence>
<dbReference type="SUPFAM" id="SSF48403">
    <property type="entry name" value="Ankyrin repeat"/>
    <property type="match status" value="1"/>
</dbReference>
<evidence type="ECO:0000256" key="2">
    <source>
        <dbReference type="ARBA" id="ARBA00022771"/>
    </source>
</evidence>
<organism evidence="6">
    <name type="scientific">Psilocybe cubensis</name>
    <name type="common">Psychedelic mushroom</name>
    <name type="synonym">Stropharia cubensis</name>
    <dbReference type="NCBI Taxonomy" id="181762"/>
    <lineage>
        <taxon>Eukaryota</taxon>
        <taxon>Fungi</taxon>
        <taxon>Dikarya</taxon>
        <taxon>Basidiomycota</taxon>
        <taxon>Agaricomycotina</taxon>
        <taxon>Agaricomycetes</taxon>
        <taxon>Agaricomycetidae</taxon>
        <taxon>Agaricales</taxon>
        <taxon>Agaricineae</taxon>
        <taxon>Strophariaceae</taxon>
        <taxon>Psilocybe</taxon>
    </lineage>
</organism>
<comment type="caution">
    <text evidence="6">The sequence shown here is derived from an EMBL/GenBank/DDBJ whole genome shotgun (WGS) entry which is preliminary data.</text>
</comment>
<sequence length="335" mass="37826">MKGVMNRSNMSRNEMMMRRLGQLAREHATDEGRSLEELKKTKEILKGAESQRLRRFCTSERMVPGRDLDELGKAILMGDFDYVSLDFSRRIAEQMMTLGREKAFSAAAEQYYNLRWGPTETPIYNLLGLAMQLVPSQKEAHFQLARLFIKAKVPVDGTDLSGTTALSHCFSTKPSFELEYAQLLYDAGGDVNHRNRYGGIVAEEIIKIYDHHDREVVRKATAALEWFLNHGGNVDIADGDGYTPRDMCKRLAGRVPALLSLVEKEDEKRKAKGNSCCSLCGRDEEKLLTCGKCKKAKYCAPSSRACQKLDWPKHKKECKASGIVILCDFQASFHI</sequence>
<dbReference type="SUPFAM" id="SSF144232">
    <property type="entry name" value="HIT/MYND zinc finger-like"/>
    <property type="match status" value="1"/>
</dbReference>
<dbReference type="Gene3D" id="6.10.140.2220">
    <property type="match status" value="1"/>
</dbReference>
<evidence type="ECO:0000259" key="5">
    <source>
        <dbReference type="PROSITE" id="PS50865"/>
    </source>
</evidence>
<dbReference type="Gene3D" id="1.25.40.20">
    <property type="entry name" value="Ankyrin repeat-containing domain"/>
    <property type="match status" value="1"/>
</dbReference>
<gene>
    <name evidence="6" type="ORF">JR316_012520</name>
</gene>
<keyword evidence="2 4" id="KW-0863">Zinc-finger</keyword>
<evidence type="ECO:0000313" key="6">
    <source>
        <dbReference type="EMBL" id="KAG5162635.1"/>
    </source>
</evidence>
<dbReference type="GO" id="GO:0008270">
    <property type="term" value="F:zinc ion binding"/>
    <property type="evidence" value="ECO:0007669"/>
    <property type="project" value="UniProtKB-KW"/>
</dbReference>
<feature type="domain" description="MYND-type" evidence="5">
    <location>
        <begin position="277"/>
        <end position="318"/>
    </location>
</feature>
<evidence type="ECO:0000256" key="4">
    <source>
        <dbReference type="PROSITE-ProRule" id="PRU00134"/>
    </source>
</evidence>
<dbReference type="PROSITE" id="PS50865">
    <property type="entry name" value="ZF_MYND_2"/>
    <property type="match status" value="1"/>
</dbReference>
<dbReference type="InterPro" id="IPR036770">
    <property type="entry name" value="Ankyrin_rpt-contain_sf"/>
</dbReference>
<evidence type="ECO:0000256" key="1">
    <source>
        <dbReference type="ARBA" id="ARBA00022723"/>
    </source>
</evidence>
<name>A0A8H8CF41_PSICU</name>
<dbReference type="EMBL" id="JAFIQS010000018">
    <property type="protein sequence ID" value="KAG5162635.1"/>
    <property type="molecule type" value="Genomic_DNA"/>
</dbReference>
<keyword evidence="3" id="KW-0862">Zinc</keyword>
<dbReference type="AlphaFoldDB" id="A0A8H8CF41"/>
<reference evidence="6" key="1">
    <citation type="submission" date="2021-02" db="EMBL/GenBank/DDBJ databases">
        <title>Psilocybe cubensis genome.</title>
        <authorList>
            <person name="Mckernan K.J."/>
            <person name="Crawford S."/>
            <person name="Trippe A."/>
            <person name="Kane L.T."/>
            <person name="Mclaughlin S."/>
        </authorList>
    </citation>
    <scope>NUCLEOTIDE SEQUENCE [LARGE SCALE GENOMIC DNA]</scope>
    <source>
        <strain evidence="6">MGC-MH-2018</strain>
    </source>
</reference>
<dbReference type="InterPro" id="IPR002893">
    <property type="entry name" value="Znf_MYND"/>
</dbReference>
<proteinExistence type="predicted"/>